<name>A0ABV9ZW08_9ACTN</name>
<dbReference type="InterPro" id="IPR007278">
    <property type="entry name" value="DUF397"/>
</dbReference>
<evidence type="ECO:0000259" key="2">
    <source>
        <dbReference type="Pfam" id="PF04149"/>
    </source>
</evidence>
<protein>
    <submittedName>
        <fullName evidence="3">DUF397 domain-containing protein</fullName>
    </submittedName>
</protein>
<dbReference type="Proteomes" id="UP001596222">
    <property type="component" value="Unassembled WGS sequence"/>
</dbReference>
<sequence>MEIALPPGEPARLKKSSYSSNTGDTCVEIALPEGTRTHVPILIRDSKRPDGPTLRITAEPYRSFTRALQHGSLDAPHCDGRKGRTGQARPIP</sequence>
<evidence type="ECO:0000313" key="3">
    <source>
        <dbReference type="EMBL" id="MFC5145522.1"/>
    </source>
</evidence>
<evidence type="ECO:0000313" key="4">
    <source>
        <dbReference type="Proteomes" id="UP001596222"/>
    </source>
</evidence>
<proteinExistence type="predicted"/>
<gene>
    <name evidence="3" type="ORF">ACFPP6_12715</name>
</gene>
<feature type="domain" description="DUF397" evidence="2">
    <location>
        <begin position="14"/>
        <end position="68"/>
    </location>
</feature>
<reference evidence="4" key="1">
    <citation type="journal article" date="2019" name="Int. J. Syst. Evol. Microbiol.">
        <title>The Global Catalogue of Microorganisms (GCM) 10K type strain sequencing project: providing services to taxonomists for standard genome sequencing and annotation.</title>
        <authorList>
            <consortium name="The Broad Institute Genomics Platform"/>
            <consortium name="The Broad Institute Genome Sequencing Center for Infectious Disease"/>
            <person name="Wu L."/>
            <person name="Ma J."/>
        </authorList>
    </citation>
    <scope>NUCLEOTIDE SEQUENCE [LARGE SCALE GENOMIC DNA]</scope>
    <source>
        <strain evidence="4">CGMCC 4.1641</strain>
    </source>
</reference>
<keyword evidence="4" id="KW-1185">Reference proteome</keyword>
<dbReference type="EMBL" id="JBHSKJ010000006">
    <property type="protein sequence ID" value="MFC5145522.1"/>
    <property type="molecule type" value="Genomic_DNA"/>
</dbReference>
<evidence type="ECO:0000256" key="1">
    <source>
        <dbReference type="SAM" id="MobiDB-lite"/>
    </source>
</evidence>
<feature type="region of interest" description="Disordered" evidence="1">
    <location>
        <begin position="70"/>
        <end position="92"/>
    </location>
</feature>
<accession>A0ABV9ZW08</accession>
<dbReference type="Pfam" id="PF04149">
    <property type="entry name" value="DUF397"/>
    <property type="match status" value="1"/>
</dbReference>
<organism evidence="3 4">
    <name type="scientific">Streptomyces aureoversilis</name>
    <dbReference type="NCBI Taxonomy" id="67277"/>
    <lineage>
        <taxon>Bacteria</taxon>
        <taxon>Bacillati</taxon>
        <taxon>Actinomycetota</taxon>
        <taxon>Actinomycetes</taxon>
        <taxon>Kitasatosporales</taxon>
        <taxon>Streptomycetaceae</taxon>
        <taxon>Streptomyces</taxon>
    </lineage>
</organism>
<comment type="caution">
    <text evidence="3">The sequence shown here is derived from an EMBL/GenBank/DDBJ whole genome shotgun (WGS) entry which is preliminary data.</text>
</comment>
<feature type="region of interest" description="Disordered" evidence="1">
    <location>
        <begin position="1"/>
        <end position="22"/>
    </location>
</feature>
<dbReference type="RefSeq" id="WP_382041010.1">
    <property type="nucleotide sequence ID" value="NZ_JBHSKJ010000006.1"/>
</dbReference>